<comment type="caution">
    <text evidence="1">The sequence shown here is derived from an EMBL/GenBank/DDBJ whole genome shotgun (WGS) entry which is preliminary data.</text>
</comment>
<protein>
    <submittedName>
        <fullName evidence="1">Uncharacterized protein</fullName>
    </submittedName>
</protein>
<gene>
    <name evidence="1" type="ORF">S01H1_32899</name>
</gene>
<feature type="non-terminal residue" evidence="1">
    <location>
        <position position="1"/>
    </location>
</feature>
<sequence length="257" mass="28498">FPSIEKLKDAAYKICDAEIAYALFRTGPLGSAIMATSSNKELERLWKTGRFQSKPYVLSVLIMADSQKESEFKVRILEEIITEEGGSVGRGQGEPKDQVRRQFGHLVTDKSGTVFRPGTYSTSMGGWGTLDNVIRQEAIAAETKIPYVKKGLMMADDVGNPGMVMCEGHYGYEECMHVFDPTDLEGVEAARKYLEEETSQASLKHRFSVDNFGIFGINGEALNKLGETCYNFHLWQGKILKAIDPNGVAESSTYLRG</sequence>
<name>X0W246_9ZZZZ</name>
<dbReference type="AlphaFoldDB" id="X0W246"/>
<reference evidence="1" key="1">
    <citation type="journal article" date="2014" name="Front. Microbiol.">
        <title>High frequency of phylogenetically diverse reductive dehalogenase-homologous genes in deep subseafloor sedimentary metagenomes.</title>
        <authorList>
            <person name="Kawai M."/>
            <person name="Futagami T."/>
            <person name="Toyoda A."/>
            <person name="Takaki Y."/>
            <person name="Nishi S."/>
            <person name="Hori S."/>
            <person name="Arai W."/>
            <person name="Tsubouchi T."/>
            <person name="Morono Y."/>
            <person name="Uchiyama I."/>
            <person name="Ito T."/>
            <person name="Fujiyama A."/>
            <person name="Inagaki F."/>
            <person name="Takami H."/>
        </authorList>
    </citation>
    <scope>NUCLEOTIDE SEQUENCE</scope>
    <source>
        <strain evidence="1">Expedition CK06-06</strain>
    </source>
</reference>
<evidence type="ECO:0000313" key="1">
    <source>
        <dbReference type="EMBL" id="GAG06816.1"/>
    </source>
</evidence>
<accession>X0W246</accession>
<dbReference type="EMBL" id="BARS01020399">
    <property type="protein sequence ID" value="GAG06816.1"/>
    <property type="molecule type" value="Genomic_DNA"/>
</dbReference>
<proteinExistence type="predicted"/>
<organism evidence="1">
    <name type="scientific">marine sediment metagenome</name>
    <dbReference type="NCBI Taxonomy" id="412755"/>
    <lineage>
        <taxon>unclassified sequences</taxon>
        <taxon>metagenomes</taxon>
        <taxon>ecological metagenomes</taxon>
    </lineage>
</organism>